<dbReference type="SUPFAM" id="SSF56112">
    <property type="entry name" value="Protein kinase-like (PK-like)"/>
    <property type="match status" value="1"/>
</dbReference>
<feature type="compositionally biased region" description="Basic and acidic residues" evidence="6">
    <location>
        <begin position="550"/>
        <end position="583"/>
    </location>
</feature>
<sequence length="701" mass="77718">WCFVMEYLPEGSIRDLVRKKGPFREETARLLSAQVALAIQHVHEKGTSADWWSFGIVVFVMLVGKTPLAIYAAEKGVDLHLARRDIRYRPKPARLMRTDGSFLPFWSDLGRRIAHKLTLTPKDGRFLEQIANARGPYGVVSGLAQHQPSTFGFLVATFTLSGLMTATWLLFLALRLTGRCGGQRVQVITPLYAQLYNGYCIAMSSITVTFIIANVLLAGFAFGIQNSALEASVFYTEAFDGLERYFRTQPQRWNSSRQAARDAAFQTRRLSKDFNEEFKQHLLQKLNINPFASKGRTCGKVLRAMLSEHSDLLDADCSTLEKTQEQFLSNATENFKKNTSAERKGLIRKLRVKVAEAIGGNNSNVKHLVKVKAKLRSFNKRTHFGQIYGGLAPLIMMMLSMSIGIVAALLVMAIAMGMLNHDRGMAPTLRNSYSHKAGIIMLYSPAVMFLSSIVAVPLAGLLLPGCVVAECYICEPYLGKHRHILNDVASKLLSASPALIPIVLVAAGSVSLRLSKFYLVMDQYCYAGWDERILRRAPRRRKVSKKRRKADVAPEDKESSRSLDEQTDSDSRNNGDGHLKDLDMSSVSLGQHGDEAGPWHSESWLLGSVNGSGLSLDPPPVSEATPGIKDSSPQKTSLEDVKNPLLQKQDNDNPKRRLGCRPEGGFDELMKNPFYAPIDWSEVSCGSLPSTTREEGSNLST</sequence>
<dbReference type="EnsemblMetazoa" id="ISCW007767-RA">
    <property type="protein sequence ID" value="ISCW007767-PA"/>
    <property type="gene ID" value="ISCW007767"/>
</dbReference>
<dbReference type="VEuPathDB" id="VectorBase:ISCW007767"/>
<feature type="transmembrane region" description="Helical" evidence="7">
    <location>
        <begin position="51"/>
        <end position="73"/>
    </location>
</feature>
<keyword evidence="3" id="KW-0547">Nucleotide-binding</keyword>
<keyword evidence="1 8" id="KW-0723">Serine/threonine-protein kinase</keyword>
<dbReference type="Gene3D" id="1.10.510.10">
    <property type="entry name" value="Transferase(Phosphotransferase) domain 1"/>
    <property type="match status" value="1"/>
</dbReference>
<dbReference type="PANTHER" id="PTHR24351">
    <property type="entry name" value="RIBOSOMAL PROTEIN S6 KINASE"/>
    <property type="match status" value="1"/>
</dbReference>
<keyword evidence="4 8" id="KW-0418">Kinase</keyword>
<feature type="compositionally biased region" description="Basic and acidic residues" evidence="6">
    <location>
        <begin position="692"/>
        <end position="701"/>
    </location>
</feature>
<dbReference type="VEuPathDB" id="VectorBase:ISCP_031277"/>
<dbReference type="EC" id="2.7.11.13" evidence="8"/>
<dbReference type="GO" id="GO:0004674">
    <property type="term" value="F:protein serine/threonine kinase activity"/>
    <property type="evidence" value="ECO:0000318"/>
    <property type="project" value="GO_Central"/>
</dbReference>
<reference evidence="8 10" key="1">
    <citation type="submission" date="2008-03" db="EMBL/GenBank/DDBJ databases">
        <title>Annotation of Ixodes scapularis.</title>
        <authorList>
            <consortium name="Ixodes scapularis Genome Project Consortium"/>
            <person name="Caler E."/>
            <person name="Hannick L.I."/>
            <person name="Bidwell S."/>
            <person name="Joardar V."/>
            <person name="Thiagarajan M."/>
            <person name="Amedeo P."/>
            <person name="Galinsky K.J."/>
            <person name="Schobel S."/>
            <person name="Inman J."/>
            <person name="Hostetler J."/>
            <person name="Miller J."/>
            <person name="Hammond M."/>
            <person name="Megy K."/>
            <person name="Lawson D."/>
            <person name="Kodira C."/>
            <person name="Sutton G."/>
            <person name="Meyer J."/>
            <person name="Hill C.A."/>
            <person name="Birren B."/>
            <person name="Nene V."/>
            <person name="Collins F."/>
            <person name="Alarcon-Chaidez F."/>
            <person name="Wikel S."/>
            <person name="Strausberg R."/>
        </authorList>
    </citation>
    <scope>NUCLEOTIDE SEQUENCE [LARGE SCALE GENOMIC DNA]</scope>
    <source>
        <strain evidence="10">Wikel</strain>
        <strain evidence="8">Wikel colony</strain>
    </source>
</reference>
<dbReference type="GO" id="GO:0005634">
    <property type="term" value="C:nucleus"/>
    <property type="evidence" value="ECO:0000318"/>
    <property type="project" value="GO_Central"/>
</dbReference>
<evidence type="ECO:0000256" key="6">
    <source>
        <dbReference type="SAM" id="MobiDB-lite"/>
    </source>
</evidence>
<dbReference type="EMBL" id="DS775711">
    <property type="protein sequence ID" value="EEC09364.1"/>
    <property type="molecule type" value="Genomic_DNA"/>
</dbReference>
<dbReference type="Proteomes" id="UP000001555">
    <property type="component" value="Unassembled WGS sequence"/>
</dbReference>
<protein>
    <submittedName>
        <fullName evidence="8 9">Serine/threonine protein kinase, putative</fullName>
        <ecNumber evidence="8">2.7.11.13</ecNumber>
    </submittedName>
</protein>
<dbReference type="VEuPathDB" id="VectorBase:ISCI007767"/>
<feature type="region of interest" description="Disordered" evidence="6">
    <location>
        <begin position="681"/>
        <end position="701"/>
    </location>
</feature>
<dbReference type="EMBL" id="ABJB010079175">
    <property type="status" value="NOT_ANNOTATED_CDS"/>
    <property type="molecule type" value="Genomic_DNA"/>
</dbReference>
<dbReference type="EMBL" id="ABJB010440163">
    <property type="status" value="NOT_ANNOTATED_CDS"/>
    <property type="molecule type" value="Genomic_DNA"/>
</dbReference>
<keyword evidence="2 8" id="KW-0808">Transferase</keyword>
<feature type="transmembrane region" description="Helical" evidence="7">
    <location>
        <begin position="394"/>
        <end position="419"/>
    </location>
</feature>
<keyword evidence="5" id="KW-0067">ATP-binding</keyword>
<dbReference type="GO" id="GO:0035556">
    <property type="term" value="P:intracellular signal transduction"/>
    <property type="evidence" value="ECO:0000318"/>
    <property type="project" value="GO_Central"/>
</dbReference>
<feature type="transmembrane region" description="Helical" evidence="7">
    <location>
        <begin position="151"/>
        <end position="174"/>
    </location>
</feature>
<dbReference type="InterPro" id="IPR011009">
    <property type="entry name" value="Kinase-like_dom_sf"/>
</dbReference>
<dbReference type="EMBL" id="ABJB010435436">
    <property type="status" value="NOT_ANNOTATED_CDS"/>
    <property type="molecule type" value="Genomic_DNA"/>
</dbReference>
<evidence type="ECO:0000256" key="4">
    <source>
        <dbReference type="ARBA" id="ARBA00022777"/>
    </source>
</evidence>
<feature type="region of interest" description="Disordered" evidence="6">
    <location>
        <begin position="544"/>
        <end position="666"/>
    </location>
</feature>
<reference evidence="9" key="2">
    <citation type="submission" date="2020-05" db="UniProtKB">
        <authorList>
            <consortium name="EnsemblMetazoa"/>
        </authorList>
    </citation>
    <scope>IDENTIFICATION</scope>
    <source>
        <strain evidence="9">wikel</strain>
    </source>
</reference>
<dbReference type="GO" id="GO:0004697">
    <property type="term" value="F:diacylglycerol-dependent serine/threonine kinase activity"/>
    <property type="evidence" value="ECO:0007669"/>
    <property type="project" value="UniProtKB-EC"/>
</dbReference>
<evidence type="ECO:0000256" key="2">
    <source>
        <dbReference type="ARBA" id="ARBA00022679"/>
    </source>
</evidence>
<keyword evidence="10" id="KW-1185">Reference proteome</keyword>
<dbReference type="EMBL" id="ABJB010329951">
    <property type="status" value="NOT_ANNOTATED_CDS"/>
    <property type="molecule type" value="Genomic_DNA"/>
</dbReference>
<dbReference type="HOGENOM" id="CLU_393618_0_0_1"/>
<keyword evidence="7" id="KW-1133">Transmembrane helix</keyword>
<keyword evidence="7" id="KW-0472">Membrane</keyword>
<dbReference type="EMBL" id="ABJB010195611">
    <property type="status" value="NOT_ANNOTATED_CDS"/>
    <property type="molecule type" value="Genomic_DNA"/>
</dbReference>
<dbReference type="EMBL" id="ABJB010631911">
    <property type="status" value="NOT_ANNOTATED_CDS"/>
    <property type="molecule type" value="Genomic_DNA"/>
</dbReference>
<dbReference type="EMBL" id="ABJB010152974">
    <property type="status" value="NOT_ANNOTATED_CDS"/>
    <property type="molecule type" value="Genomic_DNA"/>
</dbReference>
<feature type="transmembrane region" description="Helical" evidence="7">
    <location>
        <begin position="440"/>
        <end position="463"/>
    </location>
</feature>
<organism>
    <name type="scientific">Ixodes scapularis</name>
    <name type="common">Black-legged tick</name>
    <name type="synonym">Deer tick</name>
    <dbReference type="NCBI Taxonomy" id="6945"/>
    <lineage>
        <taxon>Eukaryota</taxon>
        <taxon>Metazoa</taxon>
        <taxon>Ecdysozoa</taxon>
        <taxon>Arthropoda</taxon>
        <taxon>Chelicerata</taxon>
        <taxon>Arachnida</taxon>
        <taxon>Acari</taxon>
        <taxon>Parasitiformes</taxon>
        <taxon>Ixodida</taxon>
        <taxon>Ixodoidea</taxon>
        <taxon>Ixodidae</taxon>
        <taxon>Ixodinae</taxon>
        <taxon>Ixodes</taxon>
    </lineage>
</organism>
<feature type="non-terminal residue" evidence="8">
    <location>
        <position position="1"/>
    </location>
</feature>
<dbReference type="GO" id="GO:0007346">
    <property type="term" value="P:regulation of mitotic cell cycle"/>
    <property type="evidence" value="ECO:0000318"/>
    <property type="project" value="GO_Central"/>
</dbReference>
<dbReference type="GO" id="GO:0005524">
    <property type="term" value="F:ATP binding"/>
    <property type="evidence" value="ECO:0007669"/>
    <property type="project" value="UniProtKB-KW"/>
</dbReference>
<dbReference type="EMBL" id="ABJB010204306">
    <property type="status" value="NOT_ANNOTATED_CDS"/>
    <property type="molecule type" value="Genomic_DNA"/>
</dbReference>
<dbReference type="PaxDb" id="6945-B7PRZ2"/>
<dbReference type="EMBL" id="ABJB010532570">
    <property type="status" value="NOT_ANNOTATED_CDS"/>
    <property type="molecule type" value="Genomic_DNA"/>
</dbReference>
<proteinExistence type="predicted"/>
<dbReference type="AlphaFoldDB" id="B7PRZ2"/>
<evidence type="ECO:0000256" key="1">
    <source>
        <dbReference type="ARBA" id="ARBA00022527"/>
    </source>
</evidence>
<dbReference type="GO" id="GO:0015630">
    <property type="term" value="C:microtubule cytoskeleton"/>
    <property type="evidence" value="ECO:0000318"/>
    <property type="project" value="GO_Central"/>
</dbReference>
<dbReference type="OrthoDB" id="6482350at2759"/>
<dbReference type="EMBL" id="ABJB010606075">
    <property type="status" value="NOT_ANNOTATED_CDS"/>
    <property type="molecule type" value="Genomic_DNA"/>
</dbReference>
<evidence type="ECO:0000313" key="10">
    <source>
        <dbReference type="Proteomes" id="UP000001555"/>
    </source>
</evidence>
<name>B7PRZ2_IXOSC</name>
<gene>
    <name evidence="8" type="ORF">IscW_ISCW007767</name>
</gene>
<evidence type="ECO:0000256" key="3">
    <source>
        <dbReference type="ARBA" id="ARBA00022741"/>
    </source>
</evidence>
<evidence type="ECO:0000256" key="7">
    <source>
        <dbReference type="SAM" id="Phobius"/>
    </source>
</evidence>
<evidence type="ECO:0000313" key="8">
    <source>
        <dbReference type="EMBL" id="EEC09364.1"/>
    </source>
</evidence>
<keyword evidence="7" id="KW-0812">Transmembrane</keyword>
<feature type="compositionally biased region" description="Low complexity" evidence="6">
    <location>
        <begin position="603"/>
        <end position="616"/>
    </location>
</feature>
<accession>B7PRZ2</accession>
<feature type="transmembrane region" description="Helical" evidence="7">
    <location>
        <begin position="195"/>
        <end position="222"/>
    </location>
</feature>
<evidence type="ECO:0000256" key="5">
    <source>
        <dbReference type="ARBA" id="ARBA00022840"/>
    </source>
</evidence>
<evidence type="ECO:0000313" key="9">
    <source>
        <dbReference type="EnsemblMetazoa" id="ISCW007767-PA"/>
    </source>
</evidence>